<dbReference type="AlphaFoldDB" id="A0A5D8ZA28"/>
<organism evidence="1 2">
    <name type="scientific">Cognatilysobacter lacus</name>
    <dbReference type="NCBI Taxonomy" id="1643323"/>
    <lineage>
        <taxon>Bacteria</taxon>
        <taxon>Pseudomonadati</taxon>
        <taxon>Pseudomonadota</taxon>
        <taxon>Gammaproteobacteria</taxon>
        <taxon>Lysobacterales</taxon>
        <taxon>Lysobacteraceae</taxon>
        <taxon>Cognatilysobacter</taxon>
    </lineage>
</organism>
<dbReference type="OrthoDB" id="3397773at2"/>
<accession>A0A5D8ZA28</accession>
<gene>
    <name evidence="1" type="ORF">FW784_00470</name>
</gene>
<dbReference type="EMBL" id="VTRV01000003">
    <property type="protein sequence ID" value="TZF91758.1"/>
    <property type="molecule type" value="Genomic_DNA"/>
</dbReference>
<reference evidence="1 2" key="1">
    <citation type="submission" date="2019-08" db="EMBL/GenBank/DDBJ databases">
        <title>Draft genome sequence of Lysobacter sp. UKS-15.</title>
        <authorList>
            <person name="Im W.-T."/>
        </authorList>
    </citation>
    <scope>NUCLEOTIDE SEQUENCE [LARGE SCALE GENOMIC DNA]</scope>
    <source>
        <strain evidence="1 2">UKS-15</strain>
    </source>
</reference>
<keyword evidence="2" id="KW-1185">Reference proteome</keyword>
<protein>
    <submittedName>
        <fullName evidence="1">Uncharacterized protein</fullName>
    </submittedName>
</protein>
<sequence length="338" mass="36598">MTSPFDDARWFPVDLHVPDREFRFLPIDEGVLERSTFLDNRIDAQLDSATPVPLAAIPPQLPAGRLGWLFHTSFCCSTLLARALHLAPNQVVLKEPLLLRRLGDARHSGWPVDDFLRPVVGLLARPWSAAGSVVIKPTHAALNIAADLMRTTPGSRALLLTSSVEDFVVSNIKKAPETQSRIPELAERALRTCTLAARLPPAALAPPDLLCAAALQWAAQRELGADLLRAFGNATLRTLDASQLLGDPVGVARVANAWLGEPQLDTALRARAAAVSTRNAKATAVPYDGKQRERDVMSIRQRFEAPVGRALAWYERHVAPSMSAAARDLPAMAPLGAP</sequence>
<proteinExistence type="predicted"/>
<comment type="caution">
    <text evidence="1">The sequence shown here is derived from an EMBL/GenBank/DDBJ whole genome shotgun (WGS) entry which is preliminary data.</text>
</comment>
<dbReference type="RefSeq" id="WP_149351404.1">
    <property type="nucleotide sequence ID" value="NZ_VTRV01000003.1"/>
</dbReference>
<evidence type="ECO:0000313" key="1">
    <source>
        <dbReference type="EMBL" id="TZF91758.1"/>
    </source>
</evidence>
<evidence type="ECO:0000313" key="2">
    <source>
        <dbReference type="Proteomes" id="UP000323164"/>
    </source>
</evidence>
<dbReference type="Proteomes" id="UP000323164">
    <property type="component" value="Unassembled WGS sequence"/>
</dbReference>
<name>A0A5D8ZA28_9GAMM</name>